<evidence type="ECO:0000313" key="3">
    <source>
        <dbReference type="Proteomes" id="UP000187209"/>
    </source>
</evidence>
<organism evidence="2 3">
    <name type="scientific">Stentor coeruleus</name>
    <dbReference type="NCBI Taxonomy" id="5963"/>
    <lineage>
        <taxon>Eukaryota</taxon>
        <taxon>Sar</taxon>
        <taxon>Alveolata</taxon>
        <taxon>Ciliophora</taxon>
        <taxon>Postciliodesmatophora</taxon>
        <taxon>Heterotrichea</taxon>
        <taxon>Heterotrichida</taxon>
        <taxon>Stentoridae</taxon>
        <taxon>Stentor</taxon>
    </lineage>
</organism>
<evidence type="ECO:0000256" key="1">
    <source>
        <dbReference type="SAM" id="MobiDB-lite"/>
    </source>
</evidence>
<evidence type="ECO:0000313" key="2">
    <source>
        <dbReference type="EMBL" id="OMJ74860.1"/>
    </source>
</evidence>
<gene>
    <name evidence="2" type="ORF">SteCoe_26113</name>
</gene>
<dbReference type="Proteomes" id="UP000187209">
    <property type="component" value="Unassembled WGS sequence"/>
</dbReference>
<accession>A0A1R2BDP8</accession>
<protein>
    <submittedName>
        <fullName evidence="2">Uncharacterized protein</fullName>
    </submittedName>
</protein>
<feature type="compositionally biased region" description="Basic and acidic residues" evidence="1">
    <location>
        <begin position="198"/>
        <end position="210"/>
    </location>
</feature>
<keyword evidence="3" id="KW-1185">Reference proteome</keyword>
<feature type="region of interest" description="Disordered" evidence="1">
    <location>
        <begin position="198"/>
        <end position="219"/>
    </location>
</feature>
<dbReference type="OrthoDB" id="10654499at2759"/>
<dbReference type="EMBL" id="MPUH01000724">
    <property type="protein sequence ID" value="OMJ74860.1"/>
    <property type="molecule type" value="Genomic_DNA"/>
</dbReference>
<dbReference type="AlphaFoldDB" id="A0A1R2BDP8"/>
<proteinExistence type="predicted"/>
<comment type="caution">
    <text evidence="2">The sequence shown here is derived from an EMBL/GenBank/DDBJ whole genome shotgun (WGS) entry which is preliminary data.</text>
</comment>
<sequence>MKESRKRFLNQFSSSIFSTGMDAKIISTNEQIRSTSSYTHKITPKIGEYNSDNICVKKPSEIKTTIDRSLSSGRINYVPKYKKPLEIATLNSSSFPKPEDAKVETLQITGLHPHDNELVLKSMAKYCHIVDVNTEFDNVKGICTGRGSISIRSFPNENNKQRLALILKNSGYEVSDAAKSVKHKESFSQLYMSTKSNIREESAGERKVSKENIQTGNTPRYMQTTTSFAKKANYAYK</sequence>
<name>A0A1R2BDP8_9CILI</name>
<reference evidence="2 3" key="1">
    <citation type="submission" date="2016-11" db="EMBL/GenBank/DDBJ databases">
        <title>The macronuclear genome of Stentor coeruleus: a giant cell with tiny introns.</title>
        <authorList>
            <person name="Slabodnick M."/>
            <person name="Ruby J.G."/>
            <person name="Reiff S.B."/>
            <person name="Swart E.C."/>
            <person name="Gosai S."/>
            <person name="Prabakaran S."/>
            <person name="Witkowska E."/>
            <person name="Larue G.E."/>
            <person name="Fisher S."/>
            <person name="Freeman R.M."/>
            <person name="Gunawardena J."/>
            <person name="Chu W."/>
            <person name="Stover N.A."/>
            <person name="Gregory B.D."/>
            <person name="Nowacki M."/>
            <person name="Derisi J."/>
            <person name="Roy S.W."/>
            <person name="Marshall W.F."/>
            <person name="Sood P."/>
        </authorList>
    </citation>
    <scope>NUCLEOTIDE SEQUENCE [LARGE SCALE GENOMIC DNA]</scope>
    <source>
        <strain evidence="2">WM001</strain>
    </source>
</reference>